<organism evidence="1 2">
    <name type="scientific">Russula earlei</name>
    <dbReference type="NCBI Taxonomy" id="71964"/>
    <lineage>
        <taxon>Eukaryota</taxon>
        <taxon>Fungi</taxon>
        <taxon>Dikarya</taxon>
        <taxon>Basidiomycota</taxon>
        <taxon>Agaricomycotina</taxon>
        <taxon>Agaricomycetes</taxon>
        <taxon>Russulales</taxon>
        <taxon>Russulaceae</taxon>
        <taxon>Russula</taxon>
    </lineage>
</organism>
<evidence type="ECO:0000313" key="1">
    <source>
        <dbReference type="EMBL" id="KAI9452830.1"/>
    </source>
</evidence>
<keyword evidence="2" id="KW-1185">Reference proteome</keyword>
<dbReference type="Proteomes" id="UP001207468">
    <property type="component" value="Unassembled WGS sequence"/>
</dbReference>
<evidence type="ECO:0000313" key="2">
    <source>
        <dbReference type="Proteomes" id="UP001207468"/>
    </source>
</evidence>
<accession>A0ACC0TXP8</accession>
<reference evidence="1" key="1">
    <citation type="submission" date="2021-03" db="EMBL/GenBank/DDBJ databases">
        <title>Evolutionary priming and transition to the ectomycorrhizal habit in an iconic lineage of mushroom-forming fungi: is preadaptation a requirement?</title>
        <authorList>
            <consortium name="DOE Joint Genome Institute"/>
            <person name="Looney B.P."/>
            <person name="Miyauchi S."/>
            <person name="Morin E."/>
            <person name="Drula E."/>
            <person name="Courty P.E."/>
            <person name="Chicoki N."/>
            <person name="Fauchery L."/>
            <person name="Kohler A."/>
            <person name="Kuo A."/>
            <person name="LaButti K."/>
            <person name="Pangilinan J."/>
            <person name="Lipzen A."/>
            <person name="Riley R."/>
            <person name="Andreopoulos W."/>
            <person name="He G."/>
            <person name="Johnson J."/>
            <person name="Barry K.W."/>
            <person name="Grigoriev I.V."/>
            <person name="Nagy L."/>
            <person name="Hibbett D."/>
            <person name="Henrissat B."/>
            <person name="Matheny P.B."/>
            <person name="Labbe J."/>
            <person name="Martin A.F."/>
        </authorList>
    </citation>
    <scope>NUCLEOTIDE SEQUENCE</scope>
    <source>
        <strain evidence="1">BPL698</strain>
    </source>
</reference>
<protein>
    <submittedName>
        <fullName evidence="1">Uncharacterized protein</fullName>
    </submittedName>
</protein>
<dbReference type="EMBL" id="JAGFNK010000325">
    <property type="protein sequence ID" value="KAI9452830.1"/>
    <property type="molecule type" value="Genomic_DNA"/>
</dbReference>
<sequence length="487" mass="55153">MTTTDQDGVTINTLPDNVLVDIFIFYFNTEGDQLLETLLRVCQRWRALVLASPRQLELESVYTGTEPVSEFARDIRPTWPVGIRPTDYSSSICRNITAFLNSKHLHLIHAIFLWSITASDLKKLVAAMEKPFPELKYLGIYVNEGPMTPLPDSLLGRSAPLLRQLVLNNCPFPGMPKLLLSATHLCQLDLRDIPDSGYFSPQDLGAALSVMSRLEFLRVEFESPRYPESRHPLSLTRSVLPSLTKLVFEGAHQYLEDLLAQIEAPLLSQLKIVFSEDPHFVVPQLHELISHAEAFKKCHRAIVHTSDHGIRFSAFRELYSPELSLIGRGELDQLLSSFARLFNSSLSFLSTLEQLDFLDISTQTSKNGIEITQWLELLEPFTSVTDLRLQHQIASHVCRALEELAEERVKQVLPALQKIFLIGVGESVPKYMQGFVAARQLFGHPVAVCPWDDYRKTASNVYYLLCDCHYLTPNTLGLHHMWSLPSD</sequence>
<comment type="caution">
    <text evidence="1">The sequence shown here is derived from an EMBL/GenBank/DDBJ whole genome shotgun (WGS) entry which is preliminary data.</text>
</comment>
<name>A0ACC0TXP8_9AGAM</name>
<proteinExistence type="predicted"/>
<gene>
    <name evidence="1" type="ORF">F5148DRAFT_1378555</name>
</gene>